<name>A0A9W9HTG8_9EURO</name>
<evidence type="ECO:0000313" key="1">
    <source>
        <dbReference type="EMBL" id="KAJ5157112.1"/>
    </source>
</evidence>
<gene>
    <name evidence="1" type="ORF">N7482_008212</name>
</gene>
<protein>
    <submittedName>
        <fullName evidence="1">Uncharacterized protein</fullName>
    </submittedName>
</protein>
<keyword evidence="2" id="KW-1185">Reference proteome</keyword>
<proteinExistence type="predicted"/>
<dbReference type="GeneID" id="81429512"/>
<dbReference type="Proteomes" id="UP001149163">
    <property type="component" value="Unassembled WGS sequence"/>
</dbReference>
<comment type="caution">
    <text evidence="1">The sequence shown here is derived from an EMBL/GenBank/DDBJ whole genome shotgun (WGS) entry which is preliminary data.</text>
</comment>
<dbReference type="RefSeq" id="XP_056540101.1">
    <property type="nucleotide sequence ID" value="XM_056690336.1"/>
</dbReference>
<dbReference type="AlphaFoldDB" id="A0A9W9HTG8"/>
<reference evidence="1" key="2">
    <citation type="journal article" date="2023" name="IMA Fungus">
        <title>Comparative genomic study of the Penicillium genus elucidates a diverse pangenome and 15 lateral gene transfer events.</title>
        <authorList>
            <person name="Petersen C."/>
            <person name="Sorensen T."/>
            <person name="Nielsen M.R."/>
            <person name="Sondergaard T.E."/>
            <person name="Sorensen J.L."/>
            <person name="Fitzpatrick D.A."/>
            <person name="Frisvad J.C."/>
            <person name="Nielsen K.L."/>
        </authorList>
    </citation>
    <scope>NUCLEOTIDE SEQUENCE</scope>
    <source>
        <strain evidence="1">IBT 26290</strain>
    </source>
</reference>
<dbReference type="EMBL" id="JAPQKN010000006">
    <property type="protein sequence ID" value="KAJ5157112.1"/>
    <property type="molecule type" value="Genomic_DNA"/>
</dbReference>
<accession>A0A9W9HTG8</accession>
<sequence>MSDGANPNHRRSHWASALNRTELPKVPKYFENPGSVGGIDRAGGLVATPSYRLEFCGHRPSGRMPSAMGT</sequence>
<organism evidence="1 2">
    <name type="scientific">Penicillium canariense</name>
    <dbReference type="NCBI Taxonomy" id="189055"/>
    <lineage>
        <taxon>Eukaryota</taxon>
        <taxon>Fungi</taxon>
        <taxon>Dikarya</taxon>
        <taxon>Ascomycota</taxon>
        <taxon>Pezizomycotina</taxon>
        <taxon>Eurotiomycetes</taxon>
        <taxon>Eurotiomycetidae</taxon>
        <taxon>Eurotiales</taxon>
        <taxon>Aspergillaceae</taxon>
        <taxon>Penicillium</taxon>
    </lineage>
</organism>
<reference evidence="1" key="1">
    <citation type="submission" date="2022-11" db="EMBL/GenBank/DDBJ databases">
        <authorList>
            <person name="Petersen C."/>
        </authorList>
    </citation>
    <scope>NUCLEOTIDE SEQUENCE</scope>
    <source>
        <strain evidence="1">IBT 26290</strain>
    </source>
</reference>
<evidence type="ECO:0000313" key="2">
    <source>
        <dbReference type="Proteomes" id="UP001149163"/>
    </source>
</evidence>